<proteinExistence type="predicted"/>
<protein>
    <submittedName>
        <fullName evidence="2">IS1595 family transposase</fullName>
    </submittedName>
</protein>
<reference evidence="2" key="1">
    <citation type="submission" date="2023-06" db="EMBL/GenBank/DDBJ databases">
        <title>Two Chryseobacterium gambrini strains from China.</title>
        <authorList>
            <person name="Zeng J."/>
            <person name="Wu Y."/>
        </authorList>
    </citation>
    <scope>NUCLEOTIDE SEQUENCE</scope>
    <source>
        <strain evidence="2">SQ219</strain>
    </source>
</reference>
<gene>
    <name evidence="2" type="ORF">QX233_04635</name>
</gene>
<dbReference type="EMBL" id="JAUHGV010000003">
    <property type="protein sequence ID" value="MDN4011739.1"/>
    <property type="molecule type" value="Genomic_DNA"/>
</dbReference>
<dbReference type="AlphaFoldDB" id="A0AAJ1R3P6"/>
<feature type="domain" description="ISXO2-like transposase" evidence="1">
    <location>
        <begin position="128"/>
        <end position="280"/>
    </location>
</feature>
<organism evidence="2 3">
    <name type="scientific">Chryseobacterium gambrini</name>
    <dbReference type="NCBI Taxonomy" id="373672"/>
    <lineage>
        <taxon>Bacteria</taxon>
        <taxon>Pseudomonadati</taxon>
        <taxon>Bacteroidota</taxon>
        <taxon>Flavobacteriia</taxon>
        <taxon>Flavobacteriales</taxon>
        <taxon>Weeksellaceae</taxon>
        <taxon>Chryseobacterium group</taxon>
        <taxon>Chryseobacterium</taxon>
    </lineage>
</organism>
<dbReference type="Pfam" id="PF12762">
    <property type="entry name" value="DDE_Tnp_IS1595"/>
    <property type="match status" value="1"/>
</dbReference>
<dbReference type="InterPro" id="IPR053164">
    <property type="entry name" value="IS1016-like_transposase"/>
</dbReference>
<dbReference type="SMART" id="SM01126">
    <property type="entry name" value="DDE_Tnp_IS1595"/>
    <property type="match status" value="1"/>
</dbReference>
<sequence>MINTNFNSILELIQTFSSEQVCIEYLEQMRWGGIVESPFDSASKVYKCSKNRYKCRNTGKYFNVKTGSMFENTKISLQKWFLAIWLLTSGKKGISSVQLAKDIGVTQKTAWFLSHRIRECFGIENNNELAGDVECDETFIGGKNRNRHRHKKVEYSKNRNFPDKVPVVGMLQRGGKMNAYVVKDTKKASIQPFIYQYVISENTRLISDEWCGYKGLGTSYFHLVVDHSKKEYVNSEDKSIHTNTIEGCWKILKNSVSGIYNFVSKKHLQKYVNEFIYKFNLRYISSNEKFTYLLKKCTVRTKYEDLIK</sequence>
<accession>A0AAJ1R3P6</accession>
<comment type="caution">
    <text evidence="2">The sequence shown here is derived from an EMBL/GenBank/DDBJ whole genome shotgun (WGS) entry which is preliminary data.</text>
</comment>
<dbReference type="PANTHER" id="PTHR47163">
    <property type="entry name" value="DDE_TNP_IS1595 DOMAIN-CONTAINING PROTEIN"/>
    <property type="match status" value="1"/>
</dbReference>
<dbReference type="PANTHER" id="PTHR47163:SF2">
    <property type="entry name" value="SI:DKEY-17M8.2"/>
    <property type="match status" value="1"/>
</dbReference>
<dbReference type="RefSeq" id="WP_214589675.1">
    <property type="nucleotide sequence ID" value="NZ_JAUHGV010000003.1"/>
</dbReference>
<name>A0AAJ1R3P6_9FLAO</name>
<dbReference type="InterPro" id="IPR024445">
    <property type="entry name" value="Tnp_ISXO2-like"/>
</dbReference>
<dbReference type="Proteomes" id="UP001225933">
    <property type="component" value="Unassembled WGS sequence"/>
</dbReference>
<evidence type="ECO:0000259" key="1">
    <source>
        <dbReference type="SMART" id="SM01126"/>
    </source>
</evidence>
<evidence type="ECO:0000313" key="2">
    <source>
        <dbReference type="EMBL" id="MDN4011739.1"/>
    </source>
</evidence>
<evidence type="ECO:0000313" key="3">
    <source>
        <dbReference type="Proteomes" id="UP001225933"/>
    </source>
</evidence>
<dbReference type="NCBIfam" id="NF033547">
    <property type="entry name" value="transpos_IS1595"/>
    <property type="match status" value="1"/>
</dbReference>